<dbReference type="InterPro" id="IPR019787">
    <property type="entry name" value="Znf_PHD-finger"/>
</dbReference>
<sequence length="123" mass="14380">MSPRTSVRMWRFPQCQMKYPALPEEVMALMRGHLTVNDESEDKLQDVEVPPVPEEIPRLPLRSVQRVSISDICSKCKQRGRRVGRRLWLSCDVCQQWFHRTCAEVSASDYKKIAGKEWRCVNC</sequence>
<evidence type="ECO:0000313" key="7">
    <source>
        <dbReference type="RefSeq" id="XP_022320372.1"/>
    </source>
</evidence>
<dbReference type="GeneID" id="111122763"/>
<protein>
    <submittedName>
        <fullName evidence="7">Uncharacterized protein LOC111122763</fullName>
    </submittedName>
</protein>
<evidence type="ECO:0000259" key="5">
    <source>
        <dbReference type="PROSITE" id="PS50016"/>
    </source>
</evidence>
<dbReference type="Pfam" id="PF00628">
    <property type="entry name" value="PHD"/>
    <property type="match status" value="1"/>
</dbReference>
<proteinExistence type="predicted"/>
<evidence type="ECO:0000256" key="3">
    <source>
        <dbReference type="ARBA" id="ARBA00022833"/>
    </source>
</evidence>
<evidence type="ECO:0000256" key="1">
    <source>
        <dbReference type="ARBA" id="ARBA00022723"/>
    </source>
</evidence>
<reference evidence="7" key="1">
    <citation type="submission" date="2025-08" db="UniProtKB">
        <authorList>
            <consortium name="RefSeq"/>
        </authorList>
    </citation>
    <scope>IDENTIFICATION</scope>
    <source>
        <tissue evidence="7">Whole sample</tissue>
    </source>
</reference>
<dbReference type="GO" id="GO:0008270">
    <property type="term" value="F:zinc ion binding"/>
    <property type="evidence" value="ECO:0007669"/>
    <property type="project" value="UniProtKB-KW"/>
</dbReference>
<dbReference type="SUPFAM" id="SSF57903">
    <property type="entry name" value="FYVE/PHD zinc finger"/>
    <property type="match status" value="1"/>
</dbReference>
<dbReference type="Gene3D" id="3.30.40.10">
    <property type="entry name" value="Zinc/RING finger domain, C3HC4 (zinc finger)"/>
    <property type="match status" value="1"/>
</dbReference>
<evidence type="ECO:0000256" key="2">
    <source>
        <dbReference type="ARBA" id="ARBA00022771"/>
    </source>
</evidence>
<gene>
    <name evidence="7" type="primary">LOC111122763</name>
</gene>
<organism evidence="6 7">
    <name type="scientific">Crassostrea virginica</name>
    <name type="common">Eastern oyster</name>
    <dbReference type="NCBI Taxonomy" id="6565"/>
    <lineage>
        <taxon>Eukaryota</taxon>
        <taxon>Metazoa</taxon>
        <taxon>Spiralia</taxon>
        <taxon>Lophotrochozoa</taxon>
        <taxon>Mollusca</taxon>
        <taxon>Bivalvia</taxon>
        <taxon>Autobranchia</taxon>
        <taxon>Pteriomorphia</taxon>
        <taxon>Ostreida</taxon>
        <taxon>Ostreoidea</taxon>
        <taxon>Ostreidae</taxon>
        <taxon>Crassostrea</taxon>
    </lineage>
</organism>
<dbReference type="SMART" id="SM00249">
    <property type="entry name" value="PHD"/>
    <property type="match status" value="1"/>
</dbReference>
<keyword evidence="1" id="KW-0479">Metal-binding</keyword>
<accession>A0A8B8CWX6</accession>
<dbReference type="RefSeq" id="XP_022320372.1">
    <property type="nucleotide sequence ID" value="XM_022464664.1"/>
</dbReference>
<dbReference type="InterPro" id="IPR019786">
    <property type="entry name" value="Zinc_finger_PHD-type_CS"/>
</dbReference>
<keyword evidence="3" id="KW-0862">Zinc</keyword>
<evidence type="ECO:0000256" key="4">
    <source>
        <dbReference type="PROSITE-ProRule" id="PRU00146"/>
    </source>
</evidence>
<dbReference type="OrthoDB" id="413122at2759"/>
<dbReference type="KEGG" id="cvn:111122763"/>
<dbReference type="AlphaFoldDB" id="A0A8B8CWX6"/>
<keyword evidence="6" id="KW-1185">Reference proteome</keyword>
<keyword evidence="2 4" id="KW-0863">Zinc-finger</keyword>
<dbReference type="InterPro" id="IPR013083">
    <property type="entry name" value="Znf_RING/FYVE/PHD"/>
</dbReference>
<name>A0A8B8CWX6_CRAVI</name>
<dbReference type="InterPro" id="IPR001965">
    <property type="entry name" value="Znf_PHD"/>
</dbReference>
<dbReference type="PROSITE" id="PS50016">
    <property type="entry name" value="ZF_PHD_2"/>
    <property type="match status" value="1"/>
</dbReference>
<evidence type="ECO:0000313" key="6">
    <source>
        <dbReference type="Proteomes" id="UP000694844"/>
    </source>
</evidence>
<feature type="domain" description="PHD-type" evidence="5">
    <location>
        <begin position="70"/>
        <end position="123"/>
    </location>
</feature>
<dbReference type="InterPro" id="IPR011011">
    <property type="entry name" value="Znf_FYVE_PHD"/>
</dbReference>
<dbReference type="Proteomes" id="UP000694844">
    <property type="component" value="Chromosome 3"/>
</dbReference>
<dbReference type="PROSITE" id="PS01359">
    <property type="entry name" value="ZF_PHD_1"/>
    <property type="match status" value="1"/>
</dbReference>